<dbReference type="GO" id="GO:0031124">
    <property type="term" value="P:mRNA 3'-end processing"/>
    <property type="evidence" value="ECO:0007669"/>
    <property type="project" value="InterPro"/>
</dbReference>
<dbReference type="InterPro" id="IPR045243">
    <property type="entry name" value="Rna14-like"/>
</dbReference>
<dbReference type="SUPFAM" id="SSF48452">
    <property type="entry name" value="TPR-like"/>
    <property type="match status" value="2"/>
</dbReference>
<dbReference type="OrthoDB" id="26282at2759"/>
<evidence type="ECO:0000259" key="5">
    <source>
        <dbReference type="Pfam" id="PF05843"/>
    </source>
</evidence>
<dbReference type="SMART" id="SM00386">
    <property type="entry name" value="HAT"/>
    <property type="match status" value="7"/>
</dbReference>
<sequence>MSQIQQLESKLKRDPHDAAAWHALVEESLRTGNADATRNVFERLLAIYPTAGVYWRRYAEFEFGCDHDKEVVAIFSKALNTVYSVDLYEFYLHYIFSVNTNSNGLAASPESHGTIVQAFEFVVNRVGIDRNAGPIWSRYLAYLKSLEPMSQMDEQRKIDDLRMNYQRAIVIPTNHLEKIWKEYDAFENGLNRFAAKKYLAEKSPAYMTARTAYREIRSIFDPVSKSEPPFSLPVPPTWSRSEIDYLNAWKRYLAWEKTNPLRLEEAEVNHRLTYAYKQALLALRFYPEVWVEAGQHRLKCDGATKALETLKEATEVLPKSSLVHFVYADELEAAKDLAGMAAVYDGLTTRLTTAVEALKAREERQLQRVRDAVSARTGNRPADRAASDGHSLADDAEPQAKRSRVDASEAADPDSELSDEDIDLTDLPGGDANGTSPGGIPDLGGTVSATRTDGDDSLGDISSQKRAVEKFLQARLEAVRHRYANRVDPLIKELTTVNVVHMRAVRRSEGNDAFRKLFSRLRRQTHVTYHVYVASAMVEYYFNKDVTVAGRVFEVGLKLYDKEPDYVGQYLYHLIRINDDTNAQALFERAVTNLTIDQARDIWDMFLDYQTSYGDIQASRRLEERFLATYPTETLRDRLQARYSVAGLDTLATQELGIERSEHDHNQRPVDHHESAGHAHPPSQVANQPPHGRLPGSAGRPVADEPVGLPGAGEHVVIPSKHNMEGFDRGPIPKAVQRRQVLVSVTPEKFARPNFSEWVPFKVEPEATGADSAGSTHKDAGMDTDEYHVASPAAIVTANRSPMDILQAFLSCLPPPRLFNGPPFPPELILHQIRQVNIPEVTEPSALSAALDAEPGTGSSGGTNHGPRPWSHGAGPWNRPGRTGSDARHPPPPQQPPPPPPQPSHTDDGWQRPVHDEEPVHRWLDSGSRGRGRGGGYGGFGPRGRGGPKRKYGNY</sequence>
<dbReference type="InterPro" id="IPR011990">
    <property type="entry name" value="TPR-like_helical_dom_sf"/>
</dbReference>
<gene>
    <name evidence="6" type="primary">RNA14_2</name>
    <name evidence="6" type="ORF">IWQ60_006886</name>
</gene>
<feature type="region of interest" description="Disordered" evidence="4">
    <location>
        <begin position="662"/>
        <end position="715"/>
    </location>
</feature>
<name>A0A9W8A250_9FUNG</name>
<keyword evidence="2" id="KW-0677">Repeat</keyword>
<evidence type="ECO:0000256" key="3">
    <source>
        <dbReference type="ARBA" id="ARBA00023242"/>
    </source>
</evidence>
<keyword evidence="3" id="KW-0539">Nucleus</keyword>
<evidence type="ECO:0000313" key="7">
    <source>
        <dbReference type="Proteomes" id="UP001150569"/>
    </source>
</evidence>
<comment type="subcellular location">
    <subcellularLocation>
        <location evidence="1">Nucleus</location>
    </subcellularLocation>
</comment>
<feature type="region of interest" description="Disordered" evidence="4">
    <location>
        <begin position="365"/>
        <end position="460"/>
    </location>
</feature>
<feature type="compositionally biased region" description="Basic and acidic residues" evidence="4">
    <location>
        <begin position="905"/>
        <end position="924"/>
    </location>
</feature>
<evidence type="ECO:0000313" key="6">
    <source>
        <dbReference type="EMBL" id="KAJ1920902.1"/>
    </source>
</evidence>
<dbReference type="AlphaFoldDB" id="A0A9W8A250"/>
<feature type="region of interest" description="Disordered" evidence="4">
    <location>
        <begin position="851"/>
        <end position="955"/>
    </location>
</feature>
<reference evidence="6" key="1">
    <citation type="submission" date="2022-07" db="EMBL/GenBank/DDBJ databases">
        <title>Phylogenomic reconstructions and comparative analyses of Kickxellomycotina fungi.</title>
        <authorList>
            <person name="Reynolds N.K."/>
            <person name="Stajich J.E."/>
            <person name="Barry K."/>
            <person name="Grigoriev I.V."/>
            <person name="Crous P."/>
            <person name="Smith M.E."/>
        </authorList>
    </citation>
    <scope>NUCLEOTIDE SEQUENCE</scope>
    <source>
        <strain evidence="6">RSA 861</strain>
    </source>
</reference>
<feature type="compositionally biased region" description="Basic and acidic residues" evidence="4">
    <location>
        <begin position="381"/>
        <end position="407"/>
    </location>
</feature>
<dbReference type="Gene3D" id="1.25.40.1040">
    <property type="match status" value="2"/>
</dbReference>
<dbReference type="GO" id="GO:0003729">
    <property type="term" value="F:mRNA binding"/>
    <property type="evidence" value="ECO:0007669"/>
    <property type="project" value="TreeGrafter"/>
</dbReference>
<proteinExistence type="predicted"/>
<keyword evidence="7" id="KW-1185">Reference proteome</keyword>
<feature type="compositionally biased region" description="Acidic residues" evidence="4">
    <location>
        <begin position="409"/>
        <end position="424"/>
    </location>
</feature>
<accession>A0A9W8A250</accession>
<feature type="compositionally biased region" description="Basic and acidic residues" evidence="4">
    <location>
        <begin position="662"/>
        <end position="677"/>
    </location>
</feature>
<evidence type="ECO:0000256" key="1">
    <source>
        <dbReference type="ARBA" id="ARBA00004123"/>
    </source>
</evidence>
<dbReference type="EMBL" id="JANBPT010000431">
    <property type="protein sequence ID" value="KAJ1920902.1"/>
    <property type="molecule type" value="Genomic_DNA"/>
</dbReference>
<dbReference type="Proteomes" id="UP001150569">
    <property type="component" value="Unassembled WGS sequence"/>
</dbReference>
<protein>
    <submittedName>
        <fullName evidence="6">mRNA 3'-end-processing protein rna14</fullName>
    </submittedName>
</protein>
<feature type="compositionally biased region" description="Pro residues" evidence="4">
    <location>
        <begin position="890"/>
        <end position="903"/>
    </location>
</feature>
<evidence type="ECO:0000256" key="4">
    <source>
        <dbReference type="SAM" id="MobiDB-lite"/>
    </source>
</evidence>
<evidence type="ECO:0000256" key="2">
    <source>
        <dbReference type="ARBA" id="ARBA00022737"/>
    </source>
</evidence>
<dbReference type="Pfam" id="PF05843">
    <property type="entry name" value="Suf"/>
    <property type="match status" value="1"/>
</dbReference>
<dbReference type="GO" id="GO:0005634">
    <property type="term" value="C:nucleus"/>
    <property type="evidence" value="ECO:0007669"/>
    <property type="project" value="UniProtKB-SubCell"/>
</dbReference>
<organism evidence="6 7">
    <name type="scientific">Tieghemiomyces parasiticus</name>
    <dbReference type="NCBI Taxonomy" id="78921"/>
    <lineage>
        <taxon>Eukaryota</taxon>
        <taxon>Fungi</taxon>
        <taxon>Fungi incertae sedis</taxon>
        <taxon>Zoopagomycota</taxon>
        <taxon>Kickxellomycotina</taxon>
        <taxon>Dimargaritomycetes</taxon>
        <taxon>Dimargaritales</taxon>
        <taxon>Dimargaritaceae</taxon>
        <taxon>Tieghemiomyces</taxon>
    </lineage>
</organism>
<feature type="compositionally biased region" description="Basic residues" evidence="4">
    <location>
        <begin position="946"/>
        <end position="955"/>
    </location>
</feature>
<dbReference type="PANTHER" id="PTHR19980:SF0">
    <property type="entry name" value="CLEAVAGE STIMULATION FACTOR SUBUNIT 3"/>
    <property type="match status" value="1"/>
</dbReference>
<dbReference type="PANTHER" id="PTHR19980">
    <property type="entry name" value="RNA CLEAVAGE STIMULATION FACTOR"/>
    <property type="match status" value="1"/>
</dbReference>
<dbReference type="InterPro" id="IPR008847">
    <property type="entry name" value="Suf"/>
</dbReference>
<feature type="compositionally biased region" description="Gly residues" evidence="4">
    <location>
        <begin position="933"/>
        <end position="945"/>
    </location>
</feature>
<dbReference type="InterPro" id="IPR003107">
    <property type="entry name" value="HAT"/>
</dbReference>
<feature type="domain" description="Suppressor of forked" evidence="5">
    <location>
        <begin position="3"/>
        <end position="656"/>
    </location>
</feature>
<comment type="caution">
    <text evidence="6">The sequence shown here is derived from an EMBL/GenBank/DDBJ whole genome shotgun (WGS) entry which is preliminary data.</text>
</comment>